<dbReference type="EMBL" id="BARW01013133">
    <property type="protein sequence ID" value="GAI76511.1"/>
    <property type="molecule type" value="Genomic_DNA"/>
</dbReference>
<reference evidence="1" key="1">
    <citation type="journal article" date="2014" name="Front. Microbiol.">
        <title>High frequency of phylogenetically diverse reductive dehalogenase-homologous genes in deep subseafloor sedimentary metagenomes.</title>
        <authorList>
            <person name="Kawai M."/>
            <person name="Futagami T."/>
            <person name="Toyoda A."/>
            <person name="Takaki Y."/>
            <person name="Nishi S."/>
            <person name="Hori S."/>
            <person name="Arai W."/>
            <person name="Tsubouchi T."/>
            <person name="Morono Y."/>
            <person name="Uchiyama I."/>
            <person name="Ito T."/>
            <person name="Fujiyama A."/>
            <person name="Inagaki F."/>
            <person name="Takami H."/>
        </authorList>
    </citation>
    <scope>NUCLEOTIDE SEQUENCE</scope>
    <source>
        <strain evidence="1">Expedition CK06-06</strain>
    </source>
</reference>
<dbReference type="SUPFAM" id="SSF52309">
    <property type="entry name" value="N-(deoxy)ribosyltransferase-like"/>
    <property type="match status" value="1"/>
</dbReference>
<sequence length="158" mass="17654">MGQIIRCPLIGVPCSKAITIQEKTFFLAEAEEPEYDRQHRKQAIKEAITNEYTIRSALDEKGINAFTCKICEMIQTCAYGIADITQDNANVLLELGMMLALGKPTIILMKKGQEQQLKLPSDVIAIEVIPFEEYLDIIGQLREIVQKLPPPISPPSPI</sequence>
<proteinExistence type="predicted"/>
<accession>X1SBP5</accession>
<feature type="non-terminal residue" evidence="1">
    <location>
        <position position="158"/>
    </location>
</feature>
<dbReference type="Gene3D" id="3.40.50.450">
    <property type="match status" value="1"/>
</dbReference>
<organism evidence="1">
    <name type="scientific">marine sediment metagenome</name>
    <dbReference type="NCBI Taxonomy" id="412755"/>
    <lineage>
        <taxon>unclassified sequences</taxon>
        <taxon>metagenomes</taxon>
        <taxon>ecological metagenomes</taxon>
    </lineage>
</organism>
<protein>
    <recommendedName>
        <fullName evidence="2">Nucleoside 2-deoxyribosyltransferase</fullName>
    </recommendedName>
</protein>
<comment type="caution">
    <text evidence="1">The sequence shown here is derived from an EMBL/GenBank/DDBJ whole genome shotgun (WGS) entry which is preliminary data.</text>
</comment>
<name>X1SBP5_9ZZZZ</name>
<gene>
    <name evidence="1" type="ORF">S12H4_24281</name>
</gene>
<evidence type="ECO:0008006" key="2">
    <source>
        <dbReference type="Google" id="ProtNLM"/>
    </source>
</evidence>
<evidence type="ECO:0000313" key="1">
    <source>
        <dbReference type="EMBL" id="GAI76511.1"/>
    </source>
</evidence>
<dbReference type="AlphaFoldDB" id="X1SBP5"/>